<gene>
    <name evidence="2" type="ORF">FD50_GL002200</name>
</gene>
<dbReference type="Gene3D" id="3.30.420.40">
    <property type="match status" value="2"/>
</dbReference>
<evidence type="ECO:0000313" key="2">
    <source>
        <dbReference type="EMBL" id="KRM00224.1"/>
    </source>
</evidence>
<dbReference type="InterPro" id="IPR022496">
    <property type="entry name" value="T6A_TsaB"/>
</dbReference>
<dbReference type="PATRIC" id="fig|1423801.4.peg.2246"/>
<dbReference type="Proteomes" id="UP000051166">
    <property type="component" value="Unassembled WGS sequence"/>
</dbReference>
<dbReference type="NCBIfam" id="TIGR03725">
    <property type="entry name" value="T6A_YeaZ"/>
    <property type="match status" value="1"/>
</dbReference>
<evidence type="ECO:0000313" key="3">
    <source>
        <dbReference type="Proteomes" id="UP000051166"/>
    </source>
</evidence>
<reference evidence="2 3" key="1">
    <citation type="journal article" date="2015" name="Genome Announc.">
        <title>Expanding the biotechnology potential of lactobacilli through comparative genomics of 213 strains and associated genera.</title>
        <authorList>
            <person name="Sun Z."/>
            <person name="Harris H.M."/>
            <person name="McCann A."/>
            <person name="Guo C."/>
            <person name="Argimon S."/>
            <person name="Zhang W."/>
            <person name="Yang X."/>
            <person name="Jeffery I.B."/>
            <person name="Cooney J.C."/>
            <person name="Kagawa T.F."/>
            <person name="Liu W."/>
            <person name="Song Y."/>
            <person name="Salvetti E."/>
            <person name="Wrobel A."/>
            <person name="Rasinkangas P."/>
            <person name="Parkhill J."/>
            <person name="Rea M.C."/>
            <person name="O'Sullivan O."/>
            <person name="Ritari J."/>
            <person name="Douillard F.P."/>
            <person name="Paul Ross R."/>
            <person name="Yang R."/>
            <person name="Briner A.E."/>
            <person name="Felis G.E."/>
            <person name="de Vos W.M."/>
            <person name="Barrangou R."/>
            <person name="Klaenhammer T.R."/>
            <person name="Caufield P.W."/>
            <person name="Cui Y."/>
            <person name="Zhang H."/>
            <person name="O'Toole P.W."/>
        </authorList>
    </citation>
    <scope>NUCLEOTIDE SEQUENCE [LARGE SCALE GENOMIC DNA]</scope>
    <source>
        <strain evidence="2 3">DSM 16230</strain>
    </source>
</reference>
<keyword evidence="3" id="KW-1185">Reference proteome</keyword>
<dbReference type="PANTHER" id="PTHR11735">
    <property type="entry name" value="TRNA N6-ADENOSINE THREONYLCARBAMOYLTRANSFERASE"/>
    <property type="match status" value="1"/>
</dbReference>
<dbReference type="GO" id="GO:0002949">
    <property type="term" value="P:tRNA threonylcarbamoyladenosine modification"/>
    <property type="evidence" value="ECO:0007669"/>
    <property type="project" value="InterPro"/>
</dbReference>
<dbReference type="InterPro" id="IPR043129">
    <property type="entry name" value="ATPase_NBD"/>
</dbReference>
<dbReference type="EMBL" id="AZFQ01000012">
    <property type="protein sequence ID" value="KRM00224.1"/>
    <property type="molecule type" value="Genomic_DNA"/>
</dbReference>
<organism evidence="2 3">
    <name type="scientific">Liquorilactobacillus satsumensis DSM 16230 = JCM 12392</name>
    <dbReference type="NCBI Taxonomy" id="1423801"/>
    <lineage>
        <taxon>Bacteria</taxon>
        <taxon>Bacillati</taxon>
        <taxon>Bacillota</taxon>
        <taxon>Bacilli</taxon>
        <taxon>Lactobacillales</taxon>
        <taxon>Lactobacillaceae</taxon>
        <taxon>Liquorilactobacillus</taxon>
    </lineage>
</organism>
<name>A0A0R1V3N6_9LACO</name>
<dbReference type="GO" id="GO:0005829">
    <property type="term" value="C:cytosol"/>
    <property type="evidence" value="ECO:0007669"/>
    <property type="project" value="TreeGrafter"/>
</dbReference>
<dbReference type="GeneID" id="98307147"/>
<feature type="domain" description="Gcp-like" evidence="1">
    <location>
        <begin position="32"/>
        <end position="224"/>
    </location>
</feature>
<dbReference type="RefSeq" id="WP_056959655.1">
    <property type="nucleotide sequence ID" value="NZ_AZFQ01000012.1"/>
</dbReference>
<dbReference type="OrthoDB" id="9784166at2"/>
<dbReference type="AlphaFoldDB" id="A0A0R1V3N6"/>
<protein>
    <submittedName>
        <fullName evidence="2">Glycoprotein endopeptidase</fullName>
    </submittedName>
</protein>
<accession>A0A0R1V3N6</accession>
<dbReference type="SUPFAM" id="SSF53067">
    <property type="entry name" value="Actin-like ATPase domain"/>
    <property type="match status" value="2"/>
</dbReference>
<dbReference type="Pfam" id="PF00814">
    <property type="entry name" value="TsaD"/>
    <property type="match status" value="1"/>
</dbReference>
<dbReference type="CDD" id="cd24032">
    <property type="entry name" value="ASKHA_NBD_TsaB"/>
    <property type="match status" value="1"/>
</dbReference>
<comment type="caution">
    <text evidence="2">The sequence shown here is derived from an EMBL/GenBank/DDBJ whole genome shotgun (WGS) entry which is preliminary data.</text>
</comment>
<dbReference type="InterPro" id="IPR000905">
    <property type="entry name" value="Gcp-like_dom"/>
</dbReference>
<dbReference type="PANTHER" id="PTHR11735:SF11">
    <property type="entry name" value="TRNA THREONYLCARBAMOYLADENOSINE BIOSYNTHESIS PROTEIN TSAB"/>
    <property type="match status" value="1"/>
</dbReference>
<sequence length="240" mass="26381">MKILAIDTSNQPLSLALLEDERLLATMTTNHSKNHSVALMPQIAALLKSVALEPTEIDRIAVAQGPGSYTGLRIGVTTAKTLAFTLNKELVGISSLAVLAGAVHVAETVIVPLFDARRGNVFAGIYQEKEGILTSLVADRHLGLSELCLKLQKYPHIVFVGNDSQQFAQQFKHAFKPQQVSFAHPELNYPQAYILGLLALRQKPAEIQNFIPKYLRLTQAEAQWKKKHQGTLDGPLVEKI</sequence>
<evidence type="ECO:0000259" key="1">
    <source>
        <dbReference type="Pfam" id="PF00814"/>
    </source>
</evidence>
<proteinExistence type="predicted"/>
<dbReference type="STRING" id="1423801.FD50_GL002200"/>